<keyword evidence="1 4" id="KW-0808">Transferase</keyword>
<evidence type="ECO:0000313" key="5">
    <source>
        <dbReference type="Proteomes" id="UP000321685"/>
    </source>
</evidence>
<dbReference type="InterPro" id="IPR004821">
    <property type="entry name" value="Cyt_trans-like"/>
</dbReference>
<reference evidence="4 5" key="1">
    <citation type="submission" date="2019-07" db="EMBL/GenBank/DDBJ databases">
        <title>Whole genome shotgun sequence of Pseudonocardia sulfidoxydans NBRC 16205.</title>
        <authorList>
            <person name="Hosoyama A."/>
            <person name="Uohara A."/>
            <person name="Ohji S."/>
            <person name="Ichikawa N."/>
        </authorList>
    </citation>
    <scope>NUCLEOTIDE SEQUENCE [LARGE SCALE GENOMIC DNA]</scope>
    <source>
        <strain evidence="4 5">NBRC 16205</strain>
    </source>
</reference>
<dbReference type="SUPFAM" id="SSF52374">
    <property type="entry name" value="Nucleotidylyl transferase"/>
    <property type="match status" value="1"/>
</dbReference>
<keyword evidence="2 4" id="KW-0548">Nucleotidyltransferase</keyword>
<accession>A0A511DJB6</accession>
<dbReference type="RefSeq" id="WP_147105615.1">
    <property type="nucleotide sequence ID" value="NZ_BJVJ01000015.1"/>
</dbReference>
<feature type="domain" description="Cytidyltransferase-like" evidence="3">
    <location>
        <begin position="8"/>
        <end position="52"/>
    </location>
</feature>
<dbReference type="Pfam" id="PF01467">
    <property type="entry name" value="CTP_transf_like"/>
    <property type="match status" value="1"/>
</dbReference>
<evidence type="ECO:0000256" key="2">
    <source>
        <dbReference type="ARBA" id="ARBA00022695"/>
    </source>
</evidence>
<evidence type="ECO:0000313" key="4">
    <source>
        <dbReference type="EMBL" id="GEL23128.1"/>
    </source>
</evidence>
<comment type="caution">
    <text evidence="4">The sequence shown here is derived from an EMBL/GenBank/DDBJ whole genome shotgun (WGS) entry which is preliminary data.</text>
</comment>
<dbReference type="InterPro" id="IPR014729">
    <property type="entry name" value="Rossmann-like_a/b/a_fold"/>
</dbReference>
<gene>
    <name evidence="4" type="ORF">PSU4_20820</name>
</gene>
<organism evidence="4 5">
    <name type="scientific">Pseudonocardia sulfidoxydans NBRC 16205</name>
    <dbReference type="NCBI Taxonomy" id="1223511"/>
    <lineage>
        <taxon>Bacteria</taxon>
        <taxon>Bacillati</taxon>
        <taxon>Actinomycetota</taxon>
        <taxon>Actinomycetes</taxon>
        <taxon>Pseudonocardiales</taxon>
        <taxon>Pseudonocardiaceae</taxon>
        <taxon>Pseudonocardia</taxon>
    </lineage>
</organism>
<proteinExistence type="predicted"/>
<dbReference type="PANTHER" id="PTHR21342:SF0">
    <property type="entry name" value="BIFUNCTIONAL NMN ADENYLYLTRANSFERASE_NUDIX HYDROLASE"/>
    <property type="match status" value="1"/>
</dbReference>
<dbReference type="Proteomes" id="UP000321685">
    <property type="component" value="Unassembled WGS sequence"/>
</dbReference>
<sequence length="172" mass="18887">MRLLGCVTGRFQPVHDQHLELFELVAAECEHLVVAVTNPDSGARREEPTSAHRHTPEANPFTYFERARLLTVALEAAGLGGRMTIVPFDLTRPEVWTQYVPRHAHQYVRAFSAWERDKAGRLAAAGYEVTVIDGDPATKLHAADVRACLRDGGDWASAVPAATVPVLKALQP</sequence>
<evidence type="ECO:0000256" key="1">
    <source>
        <dbReference type="ARBA" id="ARBA00022679"/>
    </source>
</evidence>
<name>A0A511DJB6_9PSEU</name>
<dbReference type="Gene3D" id="3.40.50.620">
    <property type="entry name" value="HUPs"/>
    <property type="match status" value="1"/>
</dbReference>
<keyword evidence="5" id="KW-1185">Reference proteome</keyword>
<dbReference type="AlphaFoldDB" id="A0A511DJB6"/>
<protein>
    <submittedName>
        <fullName evidence="4">Nicotinamide-nucleotide adenylyltransferase</fullName>
    </submittedName>
</protein>
<dbReference type="OrthoDB" id="3249147at2"/>
<dbReference type="NCBIfam" id="TIGR00125">
    <property type="entry name" value="cyt_tran_rel"/>
    <property type="match status" value="1"/>
</dbReference>
<evidence type="ECO:0000259" key="3">
    <source>
        <dbReference type="Pfam" id="PF01467"/>
    </source>
</evidence>
<dbReference type="GO" id="GO:0016779">
    <property type="term" value="F:nucleotidyltransferase activity"/>
    <property type="evidence" value="ECO:0007669"/>
    <property type="project" value="UniProtKB-KW"/>
</dbReference>
<dbReference type="EMBL" id="BJVJ01000015">
    <property type="protein sequence ID" value="GEL23128.1"/>
    <property type="molecule type" value="Genomic_DNA"/>
</dbReference>
<dbReference type="PANTHER" id="PTHR21342">
    <property type="entry name" value="PHOSPHOPANTETHEINE ADENYLYLTRANSFERASE"/>
    <property type="match status" value="1"/>
</dbReference>